<dbReference type="SUPFAM" id="SSF57184">
    <property type="entry name" value="Growth factor receptor domain"/>
    <property type="match status" value="1"/>
</dbReference>
<proteinExistence type="predicted"/>
<dbReference type="AlphaFoldDB" id="A0AAE1DRS7"/>
<reference evidence="2" key="1">
    <citation type="journal article" date="2023" name="G3 (Bethesda)">
        <title>A reference genome for the long-term kleptoplast-retaining sea slug Elysia crispata morphotype clarki.</title>
        <authorList>
            <person name="Eastman K.E."/>
            <person name="Pendleton A.L."/>
            <person name="Shaikh M.A."/>
            <person name="Suttiyut T."/>
            <person name="Ogas R."/>
            <person name="Tomko P."/>
            <person name="Gavelis G."/>
            <person name="Widhalm J.R."/>
            <person name="Wisecaver J.H."/>
        </authorList>
    </citation>
    <scope>NUCLEOTIDE SEQUENCE</scope>
    <source>
        <strain evidence="2">ECLA1</strain>
    </source>
</reference>
<accession>A0AAE1DRS7</accession>
<sequence length="186" mass="20429">MGQSPQYNKRNKIKALYRDPFSFHTTTDHGGVNSSIGKQNGREPHLQKREIPEPPKELEEAGYKAVVMHVESMMIGSVIFQSLIDTRNGSGYYVDISTSKEPEALIECDSGYYGAGCIKSCSQHCAGKDNSCNHVNGTCDLGCDPGYQGDLCILADPREGKVDDSNVQHPSLFLLLLHLSLLLLLL</sequence>
<evidence type="ECO:0000313" key="2">
    <source>
        <dbReference type="EMBL" id="KAK3780392.1"/>
    </source>
</evidence>
<protein>
    <submittedName>
        <fullName evidence="2">Uncharacterized protein</fullName>
    </submittedName>
</protein>
<feature type="compositionally biased region" description="Basic and acidic residues" evidence="1">
    <location>
        <begin position="40"/>
        <end position="56"/>
    </location>
</feature>
<comment type="caution">
    <text evidence="2">The sequence shown here is derived from an EMBL/GenBank/DDBJ whole genome shotgun (WGS) entry which is preliminary data.</text>
</comment>
<dbReference type="Proteomes" id="UP001283361">
    <property type="component" value="Unassembled WGS sequence"/>
</dbReference>
<evidence type="ECO:0000313" key="3">
    <source>
        <dbReference type="Proteomes" id="UP001283361"/>
    </source>
</evidence>
<dbReference type="InterPro" id="IPR009030">
    <property type="entry name" value="Growth_fac_rcpt_cys_sf"/>
</dbReference>
<gene>
    <name evidence="2" type="ORF">RRG08_062013</name>
</gene>
<feature type="region of interest" description="Disordered" evidence="1">
    <location>
        <begin position="25"/>
        <end position="56"/>
    </location>
</feature>
<evidence type="ECO:0000256" key="1">
    <source>
        <dbReference type="SAM" id="MobiDB-lite"/>
    </source>
</evidence>
<organism evidence="2 3">
    <name type="scientific">Elysia crispata</name>
    <name type="common">lettuce slug</name>
    <dbReference type="NCBI Taxonomy" id="231223"/>
    <lineage>
        <taxon>Eukaryota</taxon>
        <taxon>Metazoa</taxon>
        <taxon>Spiralia</taxon>
        <taxon>Lophotrochozoa</taxon>
        <taxon>Mollusca</taxon>
        <taxon>Gastropoda</taxon>
        <taxon>Heterobranchia</taxon>
        <taxon>Euthyneura</taxon>
        <taxon>Panpulmonata</taxon>
        <taxon>Sacoglossa</taxon>
        <taxon>Placobranchoidea</taxon>
        <taxon>Plakobranchidae</taxon>
        <taxon>Elysia</taxon>
    </lineage>
</organism>
<name>A0AAE1DRS7_9GAST</name>
<keyword evidence="3" id="KW-1185">Reference proteome</keyword>
<dbReference type="EMBL" id="JAWDGP010002732">
    <property type="protein sequence ID" value="KAK3780392.1"/>
    <property type="molecule type" value="Genomic_DNA"/>
</dbReference>
<dbReference type="Gene3D" id="2.170.300.10">
    <property type="entry name" value="Tie2 ligand-binding domain superfamily"/>
    <property type="match status" value="1"/>
</dbReference>